<sequence length="97" mass="10109">MSRFGEPLQSCSHQAIGVIITLGNSGPGMDQLPGCSKAGQCRLPSRGQHVQECNSSGSLLLLLTGAHSLLVSIGAVKSVFIGLRPLWSWVLGLVLIG</sequence>
<organism evidence="1 2">
    <name type="scientific">Trichonephila clavata</name>
    <name type="common">Joro spider</name>
    <name type="synonym">Nephila clavata</name>
    <dbReference type="NCBI Taxonomy" id="2740835"/>
    <lineage>
        <taxon>Eukaryota</taxon>
        <taxon>Metazoa</taxon>
        <taxon>Ecdysozoa</taxon>
        <taxon>Arthropoda</taxon>
        <taxon>Chelicerata</taxon>
        <taxon>Arachnida</taxon>
        <taxon>Araneae</taxon>
        <taxon>Araneomorphae</taxon>
        <taxon>Entelegynae</taxon>
        <taxon>Araneoidea</taxon>
        <taxon>Nephilidae</taxon>
        <taxon>Trichonephila</taxon>
    </lineage>
</organism>
<proteinExistence type="predicted"/>
<dbReference type="Proteomes" id="UP000887116">
    <property type="component" value="Unassembled WGS sequence"/>
</dbReference>
<dbReference type="EMBL" id="BMAO01002616">
    <property type="protein sequence ID" value="GFQ82005.1"/>
    <property type="molecule type" value="Genomic_DNA"/>
</dbReference>
<evidence type="ECO:0000313" key="2">
    <source>
        <dbReference type="Proteomes" id="UP000887116"/>
    </source>
</evidence>
<evidence type="ECO:0000313" key="1">
    <source>
        <dbReference type="EMBL" id="GFQ82005.1"/>
    </source>
</evidence>
<reference evidence="1" key="1">
    <citation type="submission" date="2020-07" db="EMBL/GenBank/DDBJ databases">
        <title>Multicomponent nature underlies the extraordinary mechanical properties of spider dragline silk.</title>
        <authorList>
            <person name="Kono N."/>
            <person name="Nakamura H."/>
            <person name="Mori M."/>
            <person name="Yoshida Y."/>
            <person name="Ohtoshi R."/>
            <person name="Malay A.D."/>
            <person name="Moran D.A.P."/>
            <person name="Tomita M."/>
            <person name="Numata K."/>
            <person name="Arakawa K."/>
        </authorList>
    </citation>
    <scope>NUCLEOTIDE SEQUENCE</scope>
</reference>
<dbReference type="AlphaFoldDB" id="A0A8X6IRU4"/>
<protein>
    <submittedName>
        <fullName evidence="1">Uncharacterized protein</fullName>
    </submittedName>
</protein>
<name>A0A8X6IRU4_TRICU</name>
<keyword evidence="2" id="KW-1185">Reference proteome</keyword>
<accession>A0A8X6IRU4</accession>
<comment type="caution">
    <text evidence="1">The sequence shown here is derived from an EMBL/GenBank/DDBJ whole genome shotgun (WGS) entry which is preliminary data.</text>
</comment>
<gene>
    <name evidence="1" type="ORF">TNCT_493281</name>
</gene>